<evidence type="ECO:0000256" key="5">
    <source>
        <dbReference type="HAMAP-Rule" id="MF_01361"/>
    </source>
</evidence>
<dbReference type="GO" id="GO:0005886">
    <property type="term" value="C:plasma membrane"/>
    <property type="evidence" value="ECO:0007669"/>
    <property type="project" value="UniProtKB-SubCell"/>
</dbReference>
<dbReference type="Pfam" id="PF07043">
    <property type="entry name" value="DUF1328"/>
    <property type="match status" value="1"/>
</dbReference>
<dbReference type="RefSeq" id="WP_184151842.1">
    <property type="nucleotide sequence ID" value="NZ_JACHFM010000003.1"/>
</dbReference>
<dbReference type="InterPro" id="IPR009760">
    <property type="entry name" value="DUF1328"/>
</dbReference>
<evidence type="ECO:0000313" key="6">
    <source>
        <dbReference type="EMBL" id="MBB5223290.1"/>
    </source>
</evidence>
<dbReference type="AlphaFoldDB" id="A0A840SR97"/>
<comment type="similarity">
    <text evidence="5">Belongs to the UPF0391 family.</text>
</comment>
<organism evidence="6 7">
    <name type="scientific">Amaricoccus macauensis</name>
    <dbReference type="NCBI Taxonomy" id="57001"/>
    <lineage>
        <taxon>Bacteria</taxon>
        <taxon>Pseudomonadati</taxon>
        <taxon>Pseudomonadota</taxon>
        <taxon>Alphaproteobacteria</taxon>
        <taxon>Rhodobacterales</taxon>
        <taxon>Paracoccaceae</taxon>
        <taxon>Amaricoccus</taxon>
    </lineage>
</organism>
<proteinExistence type="inferred from homology"/>
<feature type="transmembrane region" description="Helical" evidence="5">
    <location>
        <begin position="33"/>
        <end position="51"/>
    </location>
</feature>
<evidence type="ECO:0000256" key="2">
    <source>
        <dbReference type="ARBA" id="ARBA00022692"/>
    </source>
</evidence>
<evidence type="ECO:0000313" key="7">
    <source>
        <dbReference type="Proteomes" id="UP000549457"/>
    </source>
</evidence>
<keyword evidence="7" id="KW-1185">Reference proteome</keyword>
<reference evidence="6 7" key="1">
    <citation type="submission" date="2020-08" db="EMBL/GenBank/DDBJ databases">
        <title>Genomic Encyclopedia of Type Strains, Phase IV (KMG-IV): sequencing the most valuable type-strain genomes for metagenomic binning, comparative biology and taxonomic classification.</title>
        <authorList>
            <person name="Goeker M."/>
        </authorList>
    </citation>
    <scope>NUCLEOTIDE SEQUENCE [LARGE SCALE GENOMIC DNA]</scope>
    <source>
        <strain evidence="6 7">DSM 101730</strain>
    </source>
</reference>
<comment type="subcellular location">
    <subcellularLocation>
        <location evidence="5">Cell membrane</location>
        <topology evidence="5">Single-pass membrane protein</topology>
    </subcellularLocation>
</comment>
<dbReference type="Proteomes" id="UP000549457">
    <property type="component" value="Unassembled WGS sequence"/>
</dbReference>
<comment type="caution">
    <text evidence="6">The sequence shown here is derived from an EMBL/GenBank/DDBJ whole genome shotgun (WGS) entry which is preliminary data.</text>
</comment>
<evidence type="ECO:0000256" key="4">
    <source>
        <dbReference type="ARBA" id="ARBA00023136"/>
    </source>
</evidence>
<keyword evidence="1 5" id="KW-1003">Cell membrane</keyword>
<sequence>MLEWGLGSLIVALGAAILGFGGSEGAAVELARIVFQVALAFFALSAVVRMVRGNG</sequence>
<gene>
    <name evidence="6" type="ORF">HNP73_003237</name>
</gene>
<keyword evidence="3 5" id="KW-1133">Transmembrane helix</keyword>
<accession>A0A840SR97</accession>
<keyword evidence="4 5" id="KW-0472">Membrane</keyword>
<keyword evidence="2 5" id="KW-0812">Transmembrane</keyword>
<evidence type="ECO:0000256" key="1">
    <source>
        <dbReference type="ARBA" id="ARBA00022475"/>
    </source>
</evidence>
<dbReference type="HAMAP" id="MF_01361">
    <property type="entry name" value="UPF0391"/>
    <property type="match status" value="1"/>
</dbReference>
<evidence type="ECO:0000256" key="3">
    <source>
        <dbReference type="ARBA" id="ARBA00022989"/>
    </source>
</evidence>
<dbReference type="PIRSF" id="PIRSF036466">
    <property type="entry name" value="UCP036466"/>
    <property type="match status" value="1"/>
</dbReference>
<name>A0A840SR97_9RHOB</name>
<protein>
    <recommendedName>
        <fullName evidence="5">UPF0391 membrane protein HNP73_003237</fullName>
    </recommendedName>
</protein>
<dbReference type="EMBL" id="JACHFM010000003">
    <property type="protein sequence ID" value="MBB5223290.1"/>
    <property type="molecule type" value="Genomic_DNA"/>
</dbReference>